<dbReference type="PANTHER" id="PTHR34975:SF2">
    <property type="entry name" value="SPORE GERMINATION PROTEIN A2"/>
    <property type="match status" value="1"/>
</dbReference>
<accession>E0I757</accession>
<comment type="subcellular location">
    <subcellularLocation>
        <location evidence="1">Membrane</location>
        <topology evidence="1">Multi-pass membrane protein</topology>
    </subcellularLocation>
</comment>
<keyword evidence="7 9" id="KW-0472">Membrane</keyword>
<dbReference type="GO" id="GO:0016020">
    <property type="term" value="C:membrane"/>
    <property type="evidence" value="ECO:0007669"/>
    <property type="project" value="UniProtKB-SubCell"/>
</dbReference>
<dbReference type="RefSeq" id="WP_006037492.1">
    <property type="nucleotide sequence ID" value="NZ_AEDD01000003.1"/>
</dbReference>
<dbReference type="OrthoDB" id="2381188at2"/>
<dbReference type="AlphaFoldDB" id="E0I757"/>
<evidence type="ECO:0000256" key="7">
    <source>
        <dbReference type="ARBA" id="ARBA00023136"/>
    </source>
</evidence>
<proteinExistence type="inferred from homology"/>
<feature type="transmembrane region" description="Helical" evidence="9">
    <location>
        <begin position="187"/>
        <end position="204"/>
    </location>
</feature>
<keyword evidence="6 9" id="KW-1133">Transmembrane helix</keyword>
<evidence type="ECO:0000256" key="8">
    <source>
        <dbReference type="SAM" id="MobiDB-lite"/>
    </source>
</evidence>
<feature type="transmembrane region" description="Helical" evidence="9">
    <location>
        <begin position="302"/>
        <end position="321"/>
    </location>
</feature>
<feature type="transmembrane region" description="Helical" evidence="9">
    <location>
        <begin position="116"/>
        <end position="136"/>
    </location>
</feature>
<protein>
    <submittedName>
        <fullName evidence="10">Spore germination protein</fullName>
    </submittedName>
</protein>
<dbReference type="STRING" id="717606.PaecuDRAFT_1481"/>
<dbReference type="Pfam" id="PF03845">
    <property type="entry name" value="Spore_permease"/>
    <property type="match status" value="1"/>
</dbReference>
<evidence type="ECO:0000256" key="2">
    <source>
        <dbReference type="ARBA" id="ARBA00007998"/>
    </source>
</evidence>
<feature type="transmembrane region" description="Helical" evidence="9">
    <location>
        <begin position="333"/>
        <end position="353"/>
    </location>
</feature>
<comment type="similarity">
    <text evidence="2">Belongs to the amino acid-polyamine-organocation (APC) superfamily. Spore germination protein (SGP) (TC 2.A.3.9) family.</text>
</comment>
<gene>
    <name evidence="10" type="ORF">PaecuDRAFT_1481</name>
</gene>
<feature type="compositionally biased region" description="Basic residues" evidence="8">
    <location>
        <begin position="357"/>
        <end position="369"/>
    </location>
</feature>
<dbReference type="eggNOG" id="ENOG502Z93X">
    <property type="taxonomic scope" value="Bacteria"/>
</dbReference>
<feature type="transmembrane region" description="Helical" evidence="9">
    <location>
        <begin position="44"/>
        <end position="64"/>
    </location>
</feature>
<feature type="transmembrane region" description="Helical" evidence="9">
    <location>
        <begin position="85"/>
        <end position="104"/>
    </location>
</feature>
<feature type="region of interest" description="Disordered" evidence="8">
    <location>
        <begin position="357"/>
        <end position="382"/>
    </location>
</feature>
<dbReference type="NCBIfam" id="TIGR00912">
    <property type="entry name" value="2A0309"/>
    <property type="match status" value="1"/>
</dbReference>
<feature type="transmembrane region" description="Helical" evidence="9">
    <location>
        <begin position="272"/>
        <end position="290"/>
    </location>
</feature>
<keyword evidence="5 9" id="KW-0812">Transmembrane</keyword>
<evidence type="ECO:0000256" key="4">
    <source>
        <dbReference type="ARBA" id="ARBA00022544"/>
    </source>
</evidence>
<evidence type="ECO:0000256" key="6">
    <source>
        <dbReference type="ARBA" id="ARBA00022989"/>
    </source>
</evidence>
<sequence>MKGDKIFGLWPLSMMLILSVGLVNHVVVIPLLLDSAKRDSWASVLISVPIVLLWALFPLASLLKSMRNQSIHEWLGGRVSAFAKWMLLAPIVGLLLFTAFHTIIDAVSFANATYIPLTPDVVVCFVFVLLCAYGALAGLRTIAFVSCILLPIVVVLGDFVMSANIPHKDYKFLLPIAEHGFGPIMDGSLYSLSALAEIYVLLLVQPHISRNFSRKGLSLLIVFLAILTLGPLTGTIAEFGPFEGEKLRFPAFSQWRLVTIGNYIEHVDFFAIYQWMSGSFIRTSMAIYLVTELLFRTRRGQIHGIIWLSLIFGIMTTFTLHRQLIYRDLLQHYFYYTGILVLLLTLMLWGIAAGSKKRGSGGKAAGHRAQRGEELPEGGESS</sequence>
<organism evidence="10 11">
    <name type="scientific">Paenibacillus curdlanolyticus YK9</name>
    <dbReference type="NCBI Taxonomy" id="717606"/>
    <lineage>
        <taxon>Bacteria</taxon>
        <taxon>Bacillati</taxon>
        <taxon>Bacillota</taxon>
        <taxon>Bacilli</taxon>
        <taxon>Bacillales</taxon>
        <taxon>Paenibacillaceae</taxon>
        <taxon>Paenibacillus</taxon>
    </lineage>
</organism>
<evidence type="ECO:0000256" key="1">
    <source>
        <dbReference type="ARBA" id="ARBA00004141"/>
    </source>
</evidence>
<evidence type="ECO:0000256" key="9">
    <source>
        <dbReference type="SAM" id="Phobius"/>
    </source>
</evidence>
<keyword evidence="3" id="KW-0813">Transport</keyword>
<evidence type="ECO:0000256" key="3">
    <source>
        <dbReference type="ARBA" id="ARBA00022448"/>
    </source>
</evidence>
<evidence type="ECO:0000313" key="10">
    <source>
        <dbReference type="EMBL" id="EFM11873.1"/>
    </source>
</evidence>
<dbReference type="InterPro" id="IPR004761">
    <property type="entry name" value="Spore_GerAB"/>
</dbReference>
<keyword evidence="11" id="KW-1185">Reference proteome</keyword>
<keyword evidence="4" id="KW-0309">Germination</keyword>
<reference evidence="10 11" key="1">
    <citation type="submission" date="2010-07" db="EMBL/GenBank/DDBJ databases">
        <title>The draft genome of Paenibacillus curdlanolyticus YK9.</title>
        <authorList>
            <consortium name="US DOE Joint Genome Institute (JGI-PGF)"/>
            <person name="Lucas S."/>
            <person name="Copeland A."/>
            <person name="Lapidus A."/>
            <person name="Cheng J.-F."/>
            <person name="Bruce D."/>
            <person name="Goodwin L."/>
            <person name="Pitluck S."/>
            <person name="Land M.L."/>
            <person name="Hauser L."/>
            <person name="Chang Y.-J."/>
            <person name="Jeffries C."/>
            <person name="Anderson I.J."/>
            <person name="Johnson E."/>
            <person name="Loganathan U."/>
            <person name="Mulhopadhyay B."/>
            <person name="Kyrpides N."/>
            <person name="Woyke T.J."/>
        </authorList>
    </citation>
    <scope>NUCLEOTIDE SEQUENCE [LARGE SCALE GENOMIC DNA]</scope>
    <source>
        <strain evidence="10 11">YK9</strain>
    </source>
</reference>
<dbReference type="EMBL" id="AEDD01000003">
    <property type="protein sequence ID" value="EFM11873.1"/>
    <property type="molecule type" value="Genomic_DNA"/>
</dbReference>
<dbReference type="PANTHER" id="PTHR34975">
    <property type="entry name" value="SPORE GERMINATION PROTEIN A2"/>
    <property type="match status" value="1"/>
</dbReference>
<feature type="transmembrane region" description="Helical" evidence="9">
    <location>
        <begin position="12"/>
        <end position="32"/>
    </location>
</feature>
<evidence type="ECO:0000256" key="5">
    <source>
        <dbReference type="ARBA" id="ARBA00022692"/>
    </source>
</evidence>
<dbReference type="Proteomes" id="UP000005387">
    <property type="component" value="Unassembled WGS sequence"/>
</dbReference>
<dbReference type="GO" id="GO:0009847">
    <property type="term" value="P:spore germination"/>
    <property type="evidence" value="ECO:0007669"/>
    <property type="project" value="InterPro"/>
</dbReference>
<name>E0I757_9BACL</name>
<feature type="transmembrane region" description="Helical" evidence="9">
    <location>
        <begin position="216"/>
        <end position="237"/>
    </location>
</feature>
<feature type="transmembrane region" description="Helical" evidence="9">
    <location>
        <begin position="143"/>
        <end position="167"/>
    </location>
</feature>
<evidence type="ECO:0000313" key="11">
    <source>
        <dbReference type="Proteomes" id="UP000005387"/>
    </source>
</evidence>